<dbReference type="Proteomes" id="UP000288805">
    <property type="component" value="Unassembled WGS sequence"/>
</dbReference>
<dbReference type="EMBL" id="QGNW01001142">
    <property type="protein sequence ID" value="RVW53719.1"/>
    <property type="molecule type" value="Genomic_DNA"/>
</dbReference>
<protein>
    <submittedName>
        <fullName evidence="2">Uncharacterized protein</fullName>
    </submittedName>
</protein>
<name>A0A438F139_VITVI</name>
<comment type="caution">
    <text evidence="2">The sequence shown here is derived from an EMBL/GenBank/DDBJ whole genome shotgun (WGS) entry which is preliminary data.</text>
</comment>
<feature type="region of interest" description="Disordered" evidence="1">
    <location>
        <begin position="1"/>
        <end position="26"/>
    </location>
</feature>
<reference evidence="2 3" key="1">
    <citation type="journal article" date="2018" name="PLoS Genet.">
        <title>Population sequencing reveals clonal diversity and ancestral inbreeding in the grapevine cultivar Chardonnay.</title>
        <authorList>
            <person name="Roach M.J."/>
            <person name="Johnson D.L."/>
            <person name="Bohlmann J."/>
            <person name="van Vuuren H.J."/>
            <person name="Jones S.J."/>
            <person name="Pretorius I.S."/>
            <person name="Schmidt S.A."/>
            <person name="Borneman A.R."/>
        </authorList>
    </citation>
    <scope>NUCLEOTIDE SEQUENCE [LARGE SCALE GENOMIC DNA]</scope>
    <source>
        <strain evidence="3">cv. Chardonnay</strain>
        <tissue evidence="2">Leaf</tissue>
    </source>
</reference>
<gene>
    <name evidence="2" type="ORF">CK203_069009</name>
</gene>
<dbReference type="PANTHER" id="PTHR22874:SF8">
    <property type="entry name" value="TRANSDUCIN FAMILY PROTEIN _ WD-40 REPEAT FAMILY PROTEIN"/>
    <property type="match status" value="1"/>
</dbReference>
<sequence length="212" mass="23510">MKHMIERPSRPHDPTVVSSSPSGPPPITEQHILDLENLINLSRELLNLTYCKECPSITSTREICPRSKQFPRGYGEDLLNRMLSPSLGPKVKQLEMQDMVLSHGACSICPRCMLFRTRVEADSLQHLSARYCPLMPPPRSTIAAAFSPDGKNTCFHTASNCTPILFHTHSGDHTVKIIDCHTGSCLKVLNWSSKDTLGAATHKILVEVVTLL</sequence>
<evidence type="ECO:0000313" key="2">
    <source>
        <dbReference type="EMBL" id="RVW53719.1"/>
    </source>
</evidence>
<dbReference type="InterPro" id="IPR052596">
    <property type="entry name" value="AMBRA1_autophagy"/>
</dbReference>
<accession>A0A438F139</accession>
<proteinExistence type="predicted"/>
<dbReference type="PANTHER" id="PTHR22874">
    <property type="entry name" value="ACTIVATING MOLECULE IN BECN1-REGULATED AUTOPHAGY PROTEIN 1"/>
    <property type="match status" value="1"/>
</dbReference>
<feature type="compositionally biased region" description="Basic and acidic residues" evidence="1">
    <location>
        <begin position="1"/>
        <end position="13"/>
    </location>
</feature>
<organism evidence="2 3">
    <name type="scientific">Vitis vinifera</name>
    <name type="common">Grape</name>
    <dbReference type="NCBI Taxonomy" id="29760"/>
    <lineage>
        <taxon>Eukaryota</taxon>
        <taxon>Viridiplantae</taxon>
        <taxon>Streptophyta</taxon>
        <taxon>Embryophyta</taxon>
        <taxon>Tracheophyta</taxon>
        <taxon>Spermatophyta</taxon>
        <taxon>Magnoliopsida</taxon>
        <taxon>eudicotyledons</taxon>
        <taxon>Gunneridae</taxon>
        <taxon>Pentapetalae</taxon>
        <taxon>rosids</taxon>
        <taxon>Vitales</taxon>
        <taxon>Vitaceae</taxon>
        <taxon>Viteae</taxon>
        <taxon>Vitis</taxon>
    </lineage>
</organism>
<evidence type="ECO:0000256" key="1">
    <source>
        <dbReference type="SAM" id="MobiDB-lite"/>
    </source>
</evidence>
<evidence type="ECO:0000313" key="3">
    <source>
        <dbReference type="Proteomes" id="UP000288805"/>
    </source>
</evidence>
<dbReference type="AlphaFoldDB" id="A0A438F139"/>